<evidence type="ECO:0000259" key="2">
    <source>
        <dbReference type="Pfam" id="PF11716"/>
    </source>
</evidence>
<gene>
    <name evidence="3" type="ORF">FK530_13245</name>
</gene>
<dbReference type="Proteomes" id="UP000319375">
    <property type="component" value="Unassembled WGS sequence"/>
</dbReference>
<keyword evidence="3" id="KW-0670">Pyruvate</keyword>
<dbReference type="AlphaFoldDB" id="A0A5C5RZK7"/>
<dbReference type="EMBL" id="VIGX01000006">
    <property type="protein sequence ID" value="TWS28569.1"/>
    <property type="molecule type" value="Genomic_DNA"/>
</dbReference>
<dbReference type="Pfam" id="PF11716">
    <property type="entry name" value="MDMPI_N"/>
    <property type="match status" value="1"/>
</dbReference>
<name>A0A5C5RZK7_9ACTN</name>
<dbReference type="PANTHER" id="PTHR40758:SF1">
    <property type="entry name" value="CONSERVED PROTEIN"/>
    <property type="match status" value="1"/>
</dbReference>
<dbReference type="InterPro" id="IPR034660">
    <property type="entry name" value="DinB/YfiT-like"/>
</dbReference>
<accession>A0A5C5RZK7</accession>
<feature type="domain" description="SCP2" evidence="1">
    <location>
        <begin position="229"/>
        <end position="288"/>
    </location>
</feature>
<dbReference type="InterPro" id="IPR003033">
    <property type="entry name" value="SCP2_sterol-bd_dom"/>
</dbReference>
<dbReference type="GO" id="GO:0046872">
    <property type="term" value="F:metal ion binding"/>
    <property type="evidence" value="ECO:0007669"/>
    <property type="project" value="InterPro"/>
</dbReference>
<dbReference type="SUPFAM" id="SSF109854">
    <property type="entry name" value="DinB/YfiT-like putative metalloenzymes"/>
    <property type="match status" value="1"/>
</dbReference>
<dbReference type="GO" id="GO:0005886">
    <property type="term" value="C:plasma membrane"/>
    <property type="evidence" value="ECO:0007669"/>
    <property type="project" value="TreeGrafter"/>
</dbReference>
<dbReference type="Gene3D" id="1.20.120.450">
    <property type="entry name" value="dinb family like domain"/>
    <property type="match status" value="1"/>
</dbReference>
<dbReference type="InterPro" id="IPR024344">
    <property type="entry name" value="MDMPI_metal-binding"/>
</dbReference>
<evidence type="ECO:0000313" key="4">
    <source>
        <dbReference type="Proteomes" id="UP000319375"/>
    </source>
</evidence>
<protein>
    <submittedName>
        <fullName evidence="3">Maleylpyruvate isomerase family mycothiol-dependent enzyme</fullName>
    </submittedName>
</protein>
<dbReference type="PANTHER" id="PTHR40758">
    <property type="entry name" value="CONSERVED PROTEIN"/>
    <property type="match status" value="1"/>
</dbReference>
<reference evidence="3 4" key="1">
    <citation type="submission" date="2019-06" db="EMBL/GenBank/DDBJ databases">
        <title>Tsukamurella conjunctivitidis sp. nov., Tsukamurella assacharolytica sp. nov. and Tsukamurella sputae sp. nov. isolated from patients with conjunctivitis, bacteraemia (lymphoma) and respiratory infection (sputum) in Hong Kong.</title>
        <authorList>
            <person name="Teng J.L.L."/>
            <person name="Lee H.H."/>
            <person name="Fong J.Y.H."/>
            <person name="Fok K.M.N."/>
            <person name="Lau S.K.P."/>
            <person name="Woo P.C.Y."/>
        </authorList>
    </citation>
    <scope>NUCLEOTIDE SEQUENCE [LARGE SCALE GENOMIC DNA]</scope>
    <source>
        <strain evidence="3 4">HKU72</strain>
    </source>
</reference>
<dbReference type="InterPro" id="IPR017517">
    <property type="entry name" value="Maleyloyr_isom"/>
</dbReference>
<keyword evidence="4" id="KW-1185">Reference proteome</keyword>
<keyword evidence="3" id="KW-0413">Isomerase</keyword>
<comment type="caution">
    <text evidence="3">The sequence shown here is derived from an EMBL/GenBank/DDBJ whole genome shotgun (WGS) entry which is preliminary data.</text>
</comment>
<dbReference type="GO" id="GO:0016853">
    <property type="term" value="F:isomerase activity"/>
    <property type="evidence" value="ECO:0007669"/>
    <property type="project" value="UniProtKB-KW"/>
</dbReference>
<sequence>MSAASAAVVAATAATVTFRNPISPQSSILHDVLEINIEWGIGRDESASRSATGLRVRRVVAMTKQLWLDSIAADGARIAAIAPASLGLPVPSCPGWTVRDGVVHTAGAHRWATAFLQAGADSKERFVPDVSDVPDGDAVLQWYAGVNAALLDELRRHEPDEPARAFIGRTVAAFWMRRMTQEVSIHRWDLQNSLPGGAEALPAWTAADGITELTQMQIPLIVGKKGLPDALVGKVIVIEATDTGDRWTLRLRADGIDVLDESVPADVTLRGAASDLDLVLWRRTEPGTVDLVGDRTVLDGLLDVVII</sequence>
<feature type="domain" description="Mycothiol-dependent maleylpyruvate isomerase metal-binding" evidence="2">
    <location>
        <begin position="76"/>
        <end position="191"/>
    </location>
</feature>
<dbReference type="Pfam" id="PF02036">
    <property type="entry name" value="SCP2"/>
    <property type="match status" value="1"/>
</dbReference>
<evidence type="ECO:0000313" key="3">
    <source>
        <dbReference type="EMBL" id="TWS28569.1"/>
    </source>
</evidence>
<organism evidence="3 4">
    <name type="scientific">Tsukamurella conjunctivitidis</name>
    <dbReference type="NCBI Taxonomy" id="2592068"/>
    <lineage>
        <taxon>Bacteria</taxon>
        <taxon>Bacillati</taxon>
        <taxon>Actinomycetota</taxon>
        <taxon>Actinomycetes</taxon>
        <taxon>Mycobacteriales</taxon>
        <taxon>Tsukamurellaceae</taxon>
        <taxon>Tsukamurella</taxon>
    </lineage>
</organism>
<proteinExistence type="predicted"/>
<evidence type="ECO:0000259" key="1">
    <source>
        <dbReference type="Pfam" id="PF02036"/>
    </source>
</evidence>
<dbReference type="NCBIfam" id="TIGR03083">
    <property type="entry name" value="maleylpyruvate isomerase family mycothiol-dependent enzyme"/>
    <property type="match status" value="1"/>
</dbReference>